<dbReference type="InterPro" id="IPR014238">
    <property type="entry name" value="Spore_YlmC/YmxH"/>
</dbReference>
<proteinExistence type="predicted"/>
<gene>
    <name evidence="2" type="ORF">H9637_03700</name>
</gene>
<evidence type="ECO:0000313" key="3">
    <source>
        <dbReference type="Proteomes" id="UP000627166"/>
    </source>
</evidence>
<dbReference type="Proteomes" id="UP000627166">
    <property type="component" value="Unassembled WGS sequence"/>
</dbReference>
<name>A0ABR8YPK2_9CLOT</name>
<evidence type="ECO:0000259" key="1">
    <source>
        <dbReference type="Pfam" id="PF05239"/>
    </source>
</evidence>
<dbReference type="InterPro" id="IPR011033">
    <property type="entry name" value="PRC_barrel-like_sf"/>
</dbReference>
<dbReference type="NCBIfam" id="TIGR02888">
    <property type="entry name" value="spore_YlmC_YmxH"/>
    <property type="match status" value="1"/>
</dbReference>
<protein>
    <submittedName>
        <fullName evidence="2">YlmC/YmxH family sporulation protein</fullName>
    </submittedName>
</protein>
<evidence type="ECO:0000313" key="2">
    <source>
        <dbReference type="EMBL" id="MBD8046158.1"/>
    </source>
</evidence>
<accession>A0ABR8YPK2</accession>
<sequence length="88" mass="10070">MESTMYAINSLKMMEVIDINSGSKLGYIKDLKIDCDVYRVISIVLPSHEKSGWFNKNSDIEIPWENIRKIGVDVILVDGEGYIDIMEE</sequence>
<keyword evidence="3" id="KW-1185">Reference proteome</keyword>
<comment type="caution">
    <text evidence="2">The sequence shown here is derived from an EMBL/GenBank/DDBJ whole genome shotgun (WGS) entry which is preliminary data.</text>
</comment>
<dbReference type="InterPro" id="IPR027275">
    <property type="entry name" value="PRC-brl_dom"/>
</dbReference>
<dbReference type="RefSeq" id="WP_191739135.1">
    <property type="nucleotide sequence ID" value="NZ_JACSQB010000030.1"/>
</dbReference>
<dbReference type="Gene3D" id="2.30.30.240">
    <property type="entry name" value="PRC-barrel domain"/>
    <property type="match status" value="1"/>
</dbReference>
<reference evidence="2 3" key="1">
    <citation type="submission" date="2020-08" db="EMBL/GenBank/DDBJ databases">
        <title>A Genomic Blueprint of the Chicken Gut Microbiome.</title>
        <authorList>
            <person name="Gilroy R."/>
            <person name="Ravi A."/>
            <person name="Getino M."/>
            <person name="Pursley I."/>
            <person name="Horton D.L."/>
            <person name="Alikhan N.-F."/>
            <person name="Baker D."/>
            <person name="Gharbi K."/>
            <person name="Hall N."/>
            <person name="Watson M."/>
            <person name="Adriaenssens E.M."/>
            <person name="Foster-Nyarko E."/>
            <person name="Jarju S."/>
            <person name="Secka A."/>
            <person name="Antonio M."/>
            <person name="Oren A."/>
            <person name="Chaudhuri R."/>
            <person name="La Ragione R.M."/>
            <person name="Hildebrand F."/>
            <person name="Pallen M.J."/>
        </authorList>
    </citation>
    <scope>NUCLEOTIDE SEQUENCE [LARGE SCALE GENOMIC DNA]</scope>
    <source>
        <strain evidence="2 3">N37</strain>
    </source>
</reference>
<organism evidence="2 3">
    <name type="scientific">Clostridium faecium</name>
    <dbReference type="NCBI Taxonomy" id="2762223"/>
    <lineage>
        <taxon>Bacteria</taxon>
        <taxon>Bacillati</taxon>
        <taxon>Bacillota</taxon>
        <taxon>Clostridia</taxon>
        <taxon>Eubacteriales</taxon>
        <taxon>Clostridiaceae</taxon>
        <taxon>Clostridium</taxon>
    </lineage>
</organism>
<dbReference type="PANTHER" id="PTHR40061">
    <property type="entry name" value="SPORULATION PROTEIN YLMC-RELATED"/>
    <property type="match status" value="1"/>
</dbReference>
<feature type="domain" description="PRC-barrel" evidence="1">
    <location>
        <begin position="4"/>
        <end position="79"/>
    </location>
</feature>
<dbReference type="Pfam" id="PF05239">
    <property type="entry name" value="PRC"/>
    <property type="match status" value="1"/>
</dbReference>
<dbReference type="SUPFAM" id="SSF50346">
    <property type="entry name" value="PRC-barrel domain"/>
    <property type="match status" value="1"/>
</dbReference>
<dbReference type="EMBL" id="JACSQB010000030">
    <property type="protein sequence ID" value="MBD8046158.1"/>
    <property type="molecule type" value="Genomic_DNA"/>
</dbReference>
<dbReference type="PANTHER" id="PTHR40061:SF1">
    <property type="entry name" value="SPORULATION PROTEIN YLMC-RELATED"/>
    <property type="match status" value="1"/>
</dbReference>